<sequence length="81" mass="8560">MLQLAVTVQLALYVVAMVAAIVAIVRAAKLQRMASRHGGGSWWETAEARTAVTHALKPLWITAAALVLGAFAPRLLGAMHA</sequence>
<dbReference type="Proteomes" id="UP000623958">
    <property type="component" value="Unassembled WGS sequence"/>
</dbReference>
<accession>A0A919KIC1</accession>
<dbReference type="RefSeq" id="WP_140718697.1">
    <property type="nucleotide sequence ID" value="NZ_BNBA01000021.1"/>
</dbReference>
<reference evidence="2" key="2">
    <citation type="submission" date="2020-09" db="EMBL/GenBank/DDBJ databases">
        <authorList>
            <person name="Sun Q."/>
            <person name="Ohkuma M."/>
        </authorList>
    </citation>
    <scope>NUCLEOTIDE SEQUENCE</scope>
    <source>
        <strain evidence="2">JCM 13306</strain>
    </source>
</reference>
<evidence type="ECO:0000313" key="3">
    <source>
        <dbReference type="Proteomes" id="UP000623958"/>
    </source>
</evidence>
<dbReference type="EMBL" id="BNBA01000021">
    <property type="protein sequence ID" value="GHH56336.1"/>
    <property type="molecule type" value="Genomic_DNA"/>
</dbReference>
<gene>
    <name evidence="2" type="ORF">GCM10009090_26000</name>
</gene>
<evidence type="ECO:0000313" key="2">
    <source>
        <dbReference type="EMBL" id="GHH56336.1"/>
    </source>
</evidence>
<comment type="caution">
    <text evidence="2">The sequence shown here is derived from an EMBL/GenBank/DDBJ whole genome shotgun (WGS) entry which is preliminary data.</text>
</comment>
<feature type="transmembrane region" description="Helical" evidence="1">
    <location>
        <begin position="59"/>
        <end position="77"/>
    </location>
</feature>
<proteinExistence type="predicted"/>
<name>A0A919KIC1_9XANT</name>
<reference evidence="2" key="1">
    <citation type="journal article" date="2014" name="Int. J. Syst. Evol. Microbiol.">
        <title>Complete genome sequence of Corynebacterium casei LMG S-19264T (=DSM 44701T), isolated from a smear-ripened cheese.</title>
        <authorList>
            <consortium name="US DOE Joint Genome Institute (JGI-PGF)"/>
            <person name="Walter F."/>
            <person name="Albersmeier A."/>
            <person name="Kalinowski J."/>
            <person name="Ruckert C."/>
        </authorList>
    </citation>
    <scope>NUCLEOTIDE SEQUENCE</scope>
    <source>
        <strain evidence="2">JCM 13306</strain>
    </source>
</reference>
<keyword evidence="1" id="KW-0472">Membrane</keyword>
<evidence type="ECO:0000256" key="1">
    <source>
        <dbReference type="SAM" id="Phobius"/>
    </source>
</evidence>
<protein>
    <submittedName>
        <fullName evidence="2">Uncharacterized protein</fullName>
    </submittedName>
</protein>
<keyword evidence="1" id="KW-0812">Transmembrane</keyword>
<keyword evidence="1" id="KW-1133">Transmembrane helix</keyword>
<keyword evidence="3" id="KW-1185">Reference proteome</keyword>
<dbReference type="AlphaFoldDB" id="A0A919KIC1"/>
<organism evidence="2 3">
    <name type="scientific">Xanthomonas boreopolis</name>
    <dbReference type="NCBI Taxonomy" id="86183"/>
    <lineage>
        <taxon>Bacteria</taxon>
        <taxon>Pseudomonadati</taxon>
        <taxon>Pseudomonadota</taxon>
        <taxon>Gammaproteobacteria</taxon>
        <taxon>Lysobacterales</taxon>
        <taxon>Lysobacteraceae</taxon>
        <taxon>Xanthomonas</taxon>
    </lineage>
</organism>